<dbReference type="AlphaFoldDB" id="A0AAD8E915"/>
<feature type="non-terminal residue" evidence="1">
    <location>
        <position position="1"/>
    </location>
</feature>
<keyword evidence="2" id="KW-1185">Reference proteome</keyword>
<reference evidence="1" key="1">
    <citation type="journal article" date="2023" name="IScience">
        <title>Live-bearing cockroach genome reveals convergent evolutionary mechanisms linked to viviparity in insects and beyond.</title>
        <authorList>
            <person name="Fouks B."/>
            <person name="Harrison M.C."/>
            <person name="Mikhailova A.A."/>
            <person name="Marchal E."/>
            <person name="English S."/>
            <person name="Carruthers M."/>
            <person name="Jennings E.C."/>
            <person name="Chiamaka E.L."/>
            <person name="Frigard R.A."/>
            <person name="Pippel M."/>
            <person name="Attardo G.M."/>
            <person name="Benoit J.B."/>
            <person name="Bornberg-Bauer E."/>
            <person name="Tobe S.S."/>
        </authorList>
    </citation>
    <scope>NUCLEOTIDE SEQUENCE</scope>
    <source>
        <strain evidence="1">Stay&amp;Tobe</strain>
    </source>
</reference>
<protein>
    <submittedName>
        <fullName evidence="1">Uncharacterized protein</fullName>
    </submittedName>
</protein>
<comment type="caution">
    <text evidence="1">The sequence shown here is derived from an EMBL/GenBank/DDBJ whole genome shotgun (WGS) entry which is preliminary data.</text>
</comment>
<accession>A0AAD8E915</accession>
<name>A0AAD8E915_DIPPU</name>
<organism evidence="1 2">
    <name type="scientific">Diploptera punctata</name>
    <name type="common">Pacific beetle cockroach</name>
    <dbReference type="NCBI Taxonomy" id="6984"/>
    <lineage>
        <taxon>Eukaryota</taxon>
        <taxon>Metazoa</taxon>
        <taxon>Ecdysozoa</taxon>
        <taxon>Arthropoda</taxon>
        <taxon>Hexapoda</taxon>
        <taxon>Insecta</taxon>
        <taxon>Pterygota</taxon>
        <taxon>Neoptera</taxon>
        <taxon>Polyneoptera</taxon>
        <taxon>Dictyoptera</taxon>
        <taxon>Blattodea</taxon>
        <taxon>Blaberoidea</taxon>
        <taxon>Blaberidae</taxon>
        <taxon>Diplopterinae</taxon>
        <taxon>Diploptera</taxon>
    </lineage>
</organism>
<proteinExistence type="predicted"/>
<reference evidence="1" key="2">
    <citation type="submission" date="2023-05" db="EMBL/GenBank/DDBJ databases">
        <authorList>
            <person name="Fouks B."/>
        </authorList>
    </citation>
    <scope>NUCLEOTIDE SEQUENCE</scope>
    <source>
        <strain evidence="1">Stay&amp;Tobe</strain>
        <tissue evidence="1">Testes</tissue>
    </source>
</reference>
<feature type="non-terminal residue" evidence="1">
    <location>
        <position position="145"/>
    </location>
</feature>
<evidence type="ECO:0000313" key="1">
    <source>
        <dbReference type="EMBL" id="KAJ9581366.1"/>
    </source>
</evidence>
<dbReference type="Proteomes" id="UP001233999">
    <property type="component" value="Unassembled WGS sequence"/>
</dbReference>
<sequence length="145" mass="16568">VFRLASYLVTRKYISTNSRPLFSPSPTKLKRTVDGKNVQERRCITTDNAAKERRCCFKVWRVGSLGFTGGMMRCHSNTSLICNPTRESDWVPMTRCLVVKNTMHFQKQLLETASSKFETHKPLVSDLSPRGREILVEPSVAMRDT</sequence>
<dbReference type="EMBL" id="JASPKZ010007938">
    <property type="protein sequence ID" value="KAJ9581366.1"/>
    <property type="molecule type" value="Genomic_DNA"/>
</dbReference>
<evidence type="ECO:0000313" key="2">
    <source>
        <dbReference type="Proteomes" id="UP001233999"/>
    </source>
</evidence>
<gene>
    <name evidence="1" type="ORF">L9F63_023462</name>
</gene>